<evidence type="ECO:0000313" key="2">
    <source>
        <dbReference type="EMBL" id="WVZ83326.1"/>
    </source>
</evidence>
<name>A0AAQ3U0S8_PASNO</name>
<sequence length="342" mass="40569">MPNLWPGRCKRNDIFQGDDEASTNGKKRKKNGAPDPSEEDTCLGIVEKKRRIPALVMWYLNPIDRLRRIFANPAFAKLMHWWFCERTKDDEKLSHPADATQWQRFDELYLEFAKDPRNVRFALSTDGMNPFGERNITHSTWPKRKYTMLCGLIQGPKQLGIDIDVFLEPLMEDMEKLWKDGRNDTHYDQRLPCQFLAVRTDQREEMTSILLGCNDVVYTKYHRFLVEGHRYRRRQFNNHFDGKNEKGSVPRRRHGRKHVFDMVKKINIVYGKKIKRTKPPIEGVPFKKQSIFFKYLPYWKDLEVPHAIDCMHLKKNVFDSTIYTLMDVKGKTKDGLKSRRDL</sequence>
<dbReference type="InterPro" id="IPR004242">
    <property type="entry name" value="Transposase_21"/>
</dbReference>
<protein>
    <recommendedName>
        <fullName evidence="4">Transposase</fullName>
    </recommendedName>
</protein>
<reference evidence="2 3" key="1">
    <citation type="submission" date="2024-02" db="EMBL/GenBank/DDBJ databases">
        <title>High-quality chromosome-scale genome assembly of Pensacola bahiagrass (Paspalum notatum Flugge var. saurae).</title>
        <authorList>
            <person name="Vega J.M."/>
            <person name="Podio M."/>
            <person name="Orjuela J."/>
            <person name="Siena L.A."/>
            <person name="Pessino S.C."/>
            <person name="Combes M.C."/>
            <person name="Mariac C."/>
            <person name="Albertini E."/>
            <person name="Pupilli F."/>
            <person name="Ortiz J.P.A."/>
            <person name="Leblanc O."/>
        </authorList>
    </citation>
    <scope>NUCLEOTIDE SEQUENCE [LARGE SCALE GENOMIC DNA]</scope>
    <source>
        <strain evidence="2">R1</strain>
        <tissue evidence="2">Leaf</tissue>
    </source>
</reference>
<feature type="region of interest" description="Disordered" evidence="1">
    <location>
        <begin position="1"/>
        <end position="40"/>
    </location>
</feature>
<evidence type="ECO:0000256" key="1">
    <source>
        <dbReference type="SAM" id="MobiDB-lite"/>
    </source>
</evidence>
<feature type="non-terminal residue" evidence="2">
    <location>
        <position position="342"/>
    </location>
</feature>
<evidence type="ECO:0008006" key="4">
    <source>
        <dbReference type="Google" id="ProtNLM"/>
    </source>
</evidence>
<evidence type="ECO:0000313" key="3">
    <source>
        <dbReference type="Proteomes" id="UP001341281"/>
    </source>
</evidence>
<dbReference type="PANTHER" id="PTHR10775:SF172">
    <property type="entry name" value="TNP2, PARTIAL"/>
    <property type="match status" value="1"/>
</dbReference>
<proteinExistence type="predicted"/>
<organism evidence="2 3">
    <name type="scientific">Paspalum notatum var. saurae</name>
    <dbReference type="NCBI Taxonomy" id="547442"/>
    <lineage>
        <taxon>Eukaryota</taxon>
        <taxon>Viridiplantae</taxon>
        <taxon>Streptophyta</taxon>
        <taxon>Embryophyta</taxon>
        <taxon>Tracheophyta</taxon>
        <taxon>Spermatophyta</taxon>
        <taxon>Magnoliopsida</taxon>
        <taxon>Liliopsida</taxon>
        <taxon>Poales</taxon>
        <taxon>Poaceae</taxon>
        <taxon>PACMAD clade</taxon>
        <taxon>Panicoideae</taxon>
        <taxon>Andropogonodae</taxon>
        <taxon>Paspaleae</taxon>
        <taxon>Paspalinae</taxon>
        <taxon>Paspalum</taxon>
    </lineage>
</organism>
<accession>A0AAQ3U0S8</accession>
<gene>
    <name evidence="2" type="ORF">U9M48_030487</name>
</gene>
<dbReference type="Pfam" id="PF02992">
    <property type="entry name" value="Transposase_21"/>
    <property type="match status" value="1"/>
</dbReference>
<dbReference type="EMBL" id="CP144751">
    <property type="protein sequence ID" value="WVZ83326.1"/>
    <property type="molecule type" value="Genomic_DNA"/>
</dbReference>
<dbReference type="Proteomes" id="UP001341281">
    <property type="component" value="Chromosome 07"/>
</dbReference>
<keyword evidence="3" id="KW-1185">Reference proteome</keyword>
<dbReference type="AlphaFoldDB" id="A0AAQ3U0S8"/>
<dbReference type="PANTHER" id="PTHR10775">
    <property type="entry name" value="OS08G0208400 PROTEIN"/>
    <property type="match status" value="1"/>
</dbReference>